<dbReference type="Gene3D" id="2.115.10.20">
    <property type="entry name" value="Glycosyl hydrolase domain, family 43"/>
    <property type="match status" value="1"/>
</dbReference>
<protein>
    <recommendedName>
        <fullName evidence="6">Pesticidal protein Cry15Aa</fullName>
    </recommendedName>
</protein>
<dbReference type="GO" id="GO:0016757">
    <property type="term" value="F:glycosyltransferase activity"/>
    <property type="evidence" value="ECO:0007669"/>
    <property type="project" value="UniProtKB-KW"/>
</dbReference>
<dbReference type="EMBL" id="RJUF01000010">
    <property type="protein sequence ID" value="MCP9762451.1"/>
    <property type="molecule type" value="Genomic_DNA"/>
</dbReference>
<evidence type="ECO:0000256" key="3">
    <source>
        <dbReference type="ARBA" id="ARBA00024356"/>
    </source>
</evidence>
<dbReference type="PIRSF" id="PIRSF016202">
    <property type="entry name" value="PH1107"/>
    <property type="match status" value="1"/>
</dbReference>
<name>A0AAE3H1V7_9BACT</name>
<sequence>MKLKNFVLLALFFTTWSCKTSQTGISQIDFDAFKKTEINPILKADSTFVFDCPMKKTTVKWQRADVFNPAAVVKDGKVMLLYRAEDNPKAHLGGRTSRIGLAESSDGINFKKYPKPVLYPANDDFSIYDSPGGCEDPRVVQTTDGSYVMAYTAWNYDTPRLSIAFSKDLITWEKKGPAFAKAYEGKFKNMASKSGSILTKLEGKNYVAAKINGKYWMYWGEHGVNLAWSENLYDWYPELDNSGKLSFVIQTRKGFFDSNLTECGPPAMITDEGVVLIYNGKNSDFAENASSEFPLGTYTVGRVVFDPKDLKTVLKRSDKPFLVPSLPHEVTGQYKAGTTFAEGLVFYKNKWYLYYGTADSFVGLAISSQKNKKQ</sequence>
<dbReference type="PANTHER" id="PTHR34106">
    <property type="entry name" value="GLYCOSIDASE"/>
    <property type="match status" value="1"/>
</dbReference>
<dbReference type="Pfam" id="PF04041">
    <property type="entry name" value="Glyco_hydro_130"/>
    <property type="match status" value="1"/>
</dbReference>
<organism evidence="4 5">
    <name type="scientific">Lacihabitans soyangensis</name>
    <dbReference type="NCBI Taxonomy" id="869394"/>
    <lineage>
        <taxon>Bacteria</taxon>
        <taxon>Pseudomonadati</taxon>
        <taxon>Bacteroidota</taxon>
        <taxon>Cytophagia</taxon>
        <taxon>Cytophagales</taxon>
        <taxon>Leadbetterellaceae</taxon>
        <taxon>Lacihabitans</taxon>
    </lineage>
</organism>
<evidence type="ECO:0000313" key="5">
    <source>
        <dbReference type="Proteomes" id="UP001204144"/>
    </source>
</evidence>
<dbReference type="AlphaFoldDB" id="A0AAE3H1V7"/>
<dbReference type="SUPFAM" id="SSF75005">
    <property type="entry name" value="Arabinanase/levansucrase/invertase"/>
    <property type="match status" value="1"/>
</dbReference>
<keyword evidence="1" id="KW-0328">Glycosyltransferase</keyword>
<gene>
    <name evidence="4" type="ORF">EGI31_05755</name>
</gene>
<dbReference type="CDD" id="cd18610">
    <property type="entry name" value="GH130_BT3780-like"/>
    <property type="match status" value="1"/>
</dbReference>
<keyword evidence="5" id="KW-1185">Reference proteome</keyword>
<dbReference type="PANTHER" id="PTHR34106:SF5">
    <property type="entry name" value="GLYCOSIDASE"/>
    <property type="match status" value="1"/>
</dbReference>
<proteinExistence type="inferred from homology"/>
<evidence type="ECO:0000256" key="2">
    <source>
        <dbReference type="ARBA" id="ARBA00022679"/>
    </source>
</evidence>
<comment type="similarity">
    <text evidence="3">Belongs to the glycosyl hydrolase 130 family.</text>
</comment>
<evidence type="ECO:0008006" key="6">
    <source>
        <dbReference type="Google" id="ProtNLM"/>
    </source>
</evidence>
<reference evidence="4 5" key="1">
    <citation type="submission" date="2018-11" db="EMBL/GenBank/DDBJ databases">
        <title>Novel bacteria species description.</title>
        <authorList>
            <person name="Han J.-H."/>
        </authorList>
    </citation>
    <scope>NUCLEOTIDE SEQUENCE [LARGE SCALE GENOMIC DNA]</scope>
    <source>
        <strain evidence="4 5">KCTC23259</strain>
    </source>
</reference>
<dbReference type="InterPro" id="IPR007184">
    <property type="entry name" value="Mannoside_phosphorylase"/>
</dbReference>
<dbReference type="RefSeq" id="WP_255036219.1">
    <property type="nucleotide sequence ID" value="NZ_RJUF01000010.1"/>
</dbReference>
<accession>A0AAE3H1V7</accession>
<evidence type="ECO:0000313" key="4">
    <source>
        <dbReference type="EMBL" id="MCP9762451.1"/>
    </source>
</evidence>
<keyword evidence="2" id="KW-0808">Transferase</keyword>
<comment type="caution">
    <text evidence="4">The sequence shown here is derived from an EMBL/GenBank/DDBJ whole genome shotgun (WGS) entry which is preliminary data.</text>
</comment>
<dbReference type="Proteomes" id="UP001204144">
    <property type="component" value="Unassembled WGS sequence"/>
</dbReference>
<evidence type="ECO:0000256" key="1">
    <source>
        <dbReference type="ARBA" id="ARBA00022676"/>
    </source>
</evidence>
<dbReference type="InterPro" id="IPR023296">
    <property type="entry name" value="Glyco_hydro_beta-prop_sf"/>
</dbReference>